<organism evidence="1 2">
    <name type="scientific">Peribacillus saganii</name>
    <dbReference type="NCBI Taxonomy" id="2303992"/>
    <lineage>
        <taxon>Bacteria</taxon>
        <taxon>Bacillati</taxon>
        <taxon>Bacillota</taxon>
        <taxon>Bacilli</taxon>
        <taxon>Bacillales</taxon>
        <taxon>Bacillaceae</taxon>
        <taxon>Peribacillus</taxon>
    </lineage>
</organism>
<dbReference type="RefSeq" id="WP_117328372.1">
    <property type="nucleotide sequence ID" value="NZ_QVTE01000063.1"/>
</dbReference>
<dbReference type="Proteomes" id="UP000264541">
    <property type="component" value="Unassembled WGS sequence"/>
</dbReference>
<accession>A0A372LCK6</accession>
<sequence length="355" mass="40839">MEITRQLKAYYKIFSQHGAGEAKVELDPKEVALLVHIAYYDLNSGTVEDWFNKDIKELLKLSYYDLKYEDIDKINPLSIEDACEYLKESGALDPSNIIYLYLKNLSDLHRRRFKYRYILSKQPFPSAEQIGPRSLIEYGNCNEELLFNWLHWRKWIYDIDNRSAQETGYLFEPILASCIGGESVSHRNSPVKRLTIDGDPTEKGRQIDCYIEEGTNKSAYELKLRVTIAASGQGRFGEEMSFPKEANAAGIKPVLIVFDSTPSELLRKLKKQYEDNNGEVYLGQGAWNLLIKKAGPEMGQFIKKYLKPPLEAIATTEIKIPQNISLRATEEEIKIINDQGDEYFIKRSKKPEVVE</sequence>
<evidence type="ECO:0000313" key="2">
    <source>
        <dbReference type="Proteomes" id="UP000264541"/>
    </source>
</evidence>
<dbReference type="OrthoDB" id="7059266at2"/>
<keyword evidence="1" id="KW-0540">Nuclease</keyword>
<proteinExistence type="predicted"/>
<reference evidence="1 2" key="1">
    <citation type="submission" date="2018-08" db="EMBL/GenBank/DDBJ databases">
        <title>Bacillus chawlae sp. nov., Bacillus glennii sp. nov., and Bacillus saganii sp. nov. Isolated from the Vehicle Assembly Building at Kennedy Space Center where the Viking Spacecraft were Assembled.</title>
        <authorList>
            <person name="Seuylemezian A."/>
            <person name="Vaishampayan P."/>
        </authorList>
    </citation>
    <scope>NUCLEOTIDE SEQUENCE [LARGE SCALE GENOMIC DNA]</scope>
    <source>
        <strain evidence="1 2">V47-23a</strain>
    </source>
</reference>
<comment type="caution">
    <text evidence="1">The sequence shown here is derived from an EMBL/GenBank/DDBJ whole genome shotgun (WGS) entry which is preliminary data.</text>
</comment>
<protein>
    <submittedName>
        <fullName evidence="1">Restriction endonuclease</fullName>
    </submittedName>
</protein>
<evidence type="ECO:0000313" key="1">
    <source>
        <dbReference type="EMBL" id="RFU63684.1"/>
    </source>
</evidence>
<dbReference type="GO" id="GO:0004519">
    <property type="term" value="F:endonuclease activity"/>
    <property type="evidence" value="ECO:0007669"/>
    <property type="project" value="UniProtKB-KW"/>
</dbReference>
<keyword evidence="2" id="KW-1185">Reference proteome</keyword>
<dbReference type="AlphaFoldDB" id="A0A372LCK6"/>
<gene>
    <name evidence="1" type="ORF">D0469_19350</name>
</gene>
<keyword evidence="1" id="KW-0255">Endonuclease</keyword>
<keyword evidence="1" id="KW-0378">Hydrolase</keyword>
<name>A0A372LCK6_9BACI</name>
<dbReference type="EMBL" id="QVTE01000063">
    <property type="protein sequence ID" value="RFU63684.1"/>
    <property type="molecule type" value="Genomic_DNA"/>
</dbReference>